<accession>A0A094JAE1</accession>
<dbReference type="STRING" id="1515746.HR45_17670"/>
<dbReference type="Pfam" id="PF13401">
    <property type="entry name" value="AAA_22"/>
    <property type="match status" value="1"/>
</dbReference>
<sequence length="477" mass="51934">MANELLLPSQEALIQRLLHLACYGQQLVLLSGVNGSGKTSLLAGLADELDTRNLSLVSCPQHVSAQEIRRKIIMQLLPDPLFDDDVSLVDTLLRFVSSLNQPIHILLDDAENLPLVLWAELLLLTGLQAAGYPITVTATVSVEFSQHFVHQLPANQRNALLPITIPALSMAEREGLYQTLMSRSQQQTFTPRKIIVPKLERQQGTPAEVVKLIELALIGESQTAAVRPWKTYLAMATGFLVMSAIVSWYGYKALQPLPEVSRASSVLIPNNTTVIVAFANAIIHPPKSVNLTGVALLGDGSKPIASVAATKTTASVNAKTKTVTESQQAEVQQSDLLRDAQSVADVQTAEIDVDVNQAAAAQIISETEVNSTDREGATAKVAKMNELPTKGYTLQVASVKHQASLAPVLAKLKGRQVMICRHRDWWVVLVGDFSQRANAKQVSKELVASGIASPWLRAWSEVKDYRLERRIADEISS</sequence>
<dbReference type="InterPro" id="IPR052026">
    <property type="entry name" value="ExeA_AAA_ATPase_DNA-bind"/>
</dbReference>
<dbReference type="OrthoDB" id="6271962at2"/>
<keyword evidence="3" id="KW-1185">Reference proteome</keyword>
<name>A0A094JAE1_9GAMM</name>
<feature type="domain" description="AAA+ ATPase" evidence="1">
    <location>
        <begin position="24"/>
        <end position="154"/>
    </location>
</feature>
<dbReference type="SMART" id="SM00382">
    <property type="entry name" value="AAA"/>
    <property type="match status" value="1"/>
</dbReference>
<dbReference type="InterPro" id="IPR036680">
    <property type="entry name" value="SPOR-like_sf"/>
</dbReference>
<dbReference type="InterPro" id="IPR049945">
    <property type="entry name" value="AAA_22"/>
</dbReference>
<dbReference type="SUPFAM" id="SSF110997">
    <property type="entry name" value="Sporulation related repeat"/>
    <property type="match status" value="1"/>
</dbReference>
<dbReference type="Gene3D" id="3.40.50.300">
    <property type="entry name" value="P-loop containing nucleotide triphosphate hydrolases"/>
    <property type="match status" value="1"/>
</dbReference>
<dbReference type="SUPFAM" id="SSF52540">
    <property type="entry name" value="P-loop containing nucleoside triphosphate hydrolases"/>
    <property type="match status" value="1"/>
</dbReference>
<comment type="caution">
    <text evidence="2">The sequence shown here is derived from an EMBL/GenBank/DDBJ whole genome shotgun (WGS) entry which is preliminary data.</text>
</comment>
<proteinExistence type="predicted"/>
<dbReference type="EMBL" id="JPEO01000022">
    <property type="protein sequence ID" value="KFZ36217.1"/>
    <property type="molecule type" value="Genomic_DNA"/>
</dbReference>
<dbReference type="PANTHER" id="PTHR35894:SF5">
    <property type="entry name" value="MU-LIKE PROPHAGE FLUMU DNA TRANSPOSITION PROTEIN B"/>
    <property type="match status" value="1"/>
</dbReference>
<dbReference type="RefSeq" id="WP_037445472.1">
    <property type="nucleotide sequence ID" value="NZ_JPEO01000022.1"/>
</dbReference>
<dbReference type="InterPro" id="IPR003593">
    <property type="entry name" value="AAA+_ATPase"/>
</dbReference>
<evidence type="ECO:0000313" key="2">
    <source>
        <dbReference type="EMBL" id="KFZ36217.1"/>
    </source>
</evidence>
<dbReference type="Pfam" id="PF05036">
    <property type="entry name" value="SPOR"/>
    <property type="match status" value="1"/>
</dbReference>
<dbReference type="Gene3D" id="3.30.70.1070">
    <property type="entry name" value="Sporulation related repeat"/>
    <property type="match status" value="1"/>
</dbReference>
<evidence type="ECO:0000313" key="3">
    <source>
        <dbReference type="Proteomes" id="UP000029264"/>
    </source>
</evidence>
<dbReference type="InterPro" id="IPR007730">
    <property type="entry name" value="SPOR-like_dom"/>
</dbReference>
<protein>
    <recommendedName>
        <fullName evidence="1">AAA+ ATPase domain-containing protein</fullName>
    </recommendedName>
</protein>
<evidence type="ECO:0000259" key="1">
    <source>
        <dbReference type="SMART" id="SM00382"/>
    </source>
</evidence>
<organism evidence="2 3">
    <name type="scientific">Shewanella mangrovi</name>
    <dbReference type="NCBI Taxonomy" id="1515746"/>
    <lineage>
        <taxon>Bacteria</taxon>
        <taxon>Pseudomonadati</taxon>
        <taxon>Pseudomonadota</taxon>
        <taxon>Gammaproteobacteria</taxon>
        <taxon>Alteromonadales</taxon>
        <taxon>Shewanellaceae</taxon>
        <taxon>Shewanella</taxon>
    </lineage>
</organism>
<dbReference type="GO" id="GO:0016887">
    <property type="term" value="F:ATP hydrolysis activity"/>
    <property type="evidence" value="ECO:0007669"/>
    <property type="project" value="InterPro"/>
</dbReference>
<dbReference type="GO" id="GO:0042834">
    <property type="term" value="F:peptidoglycan binding"/>
    <property type="evidence" value="ECO:0007669"/>
    <property type="project" value="InterPro"/>
</dbReference>
<gene>
    <name evidence="2" type="ORF">HR45_17670</name>
</gene>
<dbReference type="InterPro" id="IPR027417">
    <property type="entry name" value="P-loop_NTPase"/>
</dbReference>
<dbReference type="PANTHER" id="PTHR35894">
    <property type="entry name" value="GENERAL SECRETION PATHWAY PROTEIN A-RELATED"/>
    <property type="match status" value="1"/>
</dbReference>
<dbReference type="AlphaFoldDB" id="A0A094JAE1"/>
<reference evidence="2 3" key="1">
    <citation type="submission" date="2014-06" db="EMBL/GenBank/DDBJ databases">
        <title>Shewanella sp. YQH10.</title>
        <authorList>
            <person name="Liu Y."/>
            <person name="Zeng R."/>
        </authorList>
    </citation>
    <scope>NUCLEOTIDE SEQUENCE [LARGE SCALE GENOMIC DNA]</scope>
    <source>
        <strain evidence="2 3">YQH10</strain>
    </source>
</reference>
<dbReference type="eggNOG" id="COG3267">
    <property type="taxonomic scope" value="Bacteria"/>
</dbReference>
<dbReference type="Proteomes" id="UP000029264">
    <property type="component" value="Unassembled WGS sequence"/>
</dbReference>